<evidence type="ECO:0000259" key="8">
    <source>
        <dbReference type="Pfam" id="PF22666"/>
    </source>
</evidence>
<accession>A0ABX5ECM5</accession>
<evidence type="ECO:0000256" key="2">
    <source>
        <dbReference type="ARBA" id="ARBA00007401"/>
    </source>
</evidence>
<evidence type="ECO:0000256" key="6">
    <source>
        <dbReference type="SAM" id="MobiDB-lite"/>
    </source>
</evidence>
<evidence type="ECO:0000313" key="9">
    <source>
        <dbReference type="EMBL" id="PRZ04822.1"/>
    </source>
</evidence>
<evidence type="ECO:0000256" key="4">
    <source>
        <dbReference type="ARBA" id="ARBA00022801"/>
    </source>
</evidence>
<dbReference type="Gene3D" id="3.20.20.80">
    <property type="entry name" value="Glycosidases"/>
    <property type="match status" value="1"/>
</dbReference>
<evidence type="ECO:0000313" key="10">
    <source>
        <dbReference type="Proteomes" id="UP000239895"/>
    </source>
</evidence>
<dbReference type="RefSeq" id="WP_106268849.1">
    <property type="nucleotide sequence ID" value="NZ_PVTX01000009.1"/>
</dbReference>
<evidence type="ECO:0000256" key="5">
    <source>
        <dbReference type="ARBA" id="ARBA00023295"/>
    </source>
</evidence>
<comment type="similarity">
    <text evidence="2">Belongs to the glycosyl hydrolase 2 family.</text>
</comment>
<feature type="region of interest" description="Disordered" evidence="6">
    <location>
        <begin position="1"/>
        <end position="23"/>
    </location>
</feature>
<evidence type="ECO:0000256" key="3">
    <source>
        <dbReference type="ARBA" id="ARBA00012754"/>
    </source>
</evidence>
<evidence type="ECO:0000256" key="1">
    <source>
        <dbReference type="ARBA" id="ARBA00000829"/>
    </source>
</evidence>
<dbReference type="InterPro" id="IPR006102">
    <property type="entry name" value="Ig-like_GH2"/>
</dbReference>
<dbReference type="Gene3D" id="2.60.120.260">
    <property type="entry name" value="Galactose-binding domain-like"/>
    <property type="match status" value="1"/>
</dbReference>
<keyword evidence="4" id="KW-0378">Hydrolase</keyword>
<dbReference type="EC" id="3.2.1.25" evidence="3"/>
<dbReference type="PANTHER" id="PTHR43730:SF1">
    <property type="entry name" value="BETA-MANNOSIDASE"/>
    <property type="match status" value="1"/>
</dbReference>
<sequence>MTPPSPRRTAPLHTGWTARSTSPRVPEHLAEHLAGPGVAATVPGCIHTDLLAAGLIPDPYLDDHERLLGWIGRCDWEYTTTFTHAAGPDDARHELAFDGLDTVATVLLNGTEVARTANQHRSYRFDVTELLTDGDNELVVRFTAPVPYADAQSLALGQRPQVNHHPFNAMRKMASNFGWDWGIDVATVGIWRPVRLESWRAARLGAVRVLATASSGTAETGRGTGPRTPDDGARGHLEVRADVAAAPGGVGGTADVSVRLAGRQVDLTGTAAVPASGGTAVVRLEVPDVDRWWPRGHGAQPLYDVEVGLAVGGAVVDTWRGRTGFRSTRLDQVPDDDGTSFTLVVNDRPVWVKGANWIPDDAFVHRVDRARYARRLDQAEHAGINLLRVWGGGTYEADDFYELCDERGILTWQDFAFACAAYSEDEPLRSEVEAEARENVARLTPHPSLVLWNGSNENVWGVQEWGWEPLLEGRSWGWGYYSELLPAVVAEVDGTRPYTPSSPWSEDPAVHPNDPDHGSMHSWEVWNRLDWTRYRDDVPRFMAEFGWQGPPTWATLTRAVSDDPLTPESPGMQVHQKAMEGNKKLSLGLVPHLALPDDMEDWHWAMSWNQATAVQVAVEHLRSWAPRCTGSVVWQLNDCWPVTSWAAVDGDERPKPLLFALRHAHADRLVTVQPRRTHGRDGLAAVLVNDSDERWTGDVVVQRLDDAGTELAKTCERVDVAPRSAHTLPLPDDVAGAGEAGGELVRAHLGDVRGLWFFAEPRDSALATPVLETTVEPTGDGYRLRVRAQNLVRDLTLLADKLHPDARVDDQLVTLLPGEEVALHVTVPDGVTLDAEAMVAPTVLRSLNQLVVAGR</sequence>
<protein>
    <recommendedName>
        <fullName evidence="3">beta-mannosidase</fullName>
        <ecNumber evidence="3">3.2.1.25</ecNumber>
    </recommendedName>
</protein>
<dbReference type="InterPro" id="IPR054593">
    <property type="entry name" value="Beta-mannosidase-like_N2"/>
</dbReference>
<keyword evidence="5" id="KW-0326">Glycosidase</keyword>
<dbReference type="InterPro" id="IPR008979">
    <property type="entry name" value="Galactose-bd-like_sf"/>
</dbReference>
<comment type="caution">
    <text evidence="9">The sequence shown here is derived from an EMBL/GenBank/DDBJ whole genome shotgun (WGS) entry which is preliminary data.</text>
</comment>
<dbReference type="Gene3D" id="2.60.40.10">
    <property type="entry name" value="Immunoglobulins"/>
    <property type="match status" value="2"/>
</dbReference>
<comment type="catalytic activity">
    <reaction evidence="1">
        <text>Hydrolysis of terminal, non-reducing beta-D-mannose residues in beta-D-mannosides.</text>
        <dbReference type="EC" id="3.2.1.25"/>
    </reaction>
</comment>
<dbReference type="Pfam" id="PF00703">
    <property type="entry name" value="Glyco_hydro_2"/>
    <property type="match status" value="1"/>
</dbReference>
<dbReference type="SUPFAM" id="SSF51445">
    <property type="entry name" value="(Trans)glycosidases"/>
    <property type="match status" value="1"/>
</dbReference>
<proteinExistence type="inferred from homology"/>
<dbReference type="InterPro" id="IPR017853">
    <property type="entry name" value="GH"/>
</dbReference>
<dbReference type="PANTHER" id="PTHR43730">
    <property type="entry name" value="BETA-MANNOSIDASE"/>
    <property type="match status" value="1"/>
</dbReference>
<gene>
    <name evidence="9" type="ORF">BCL65_10961</name>
</gene>
<dbReference type="InterPro" id="IPR036156">
    <property type="entry name" value="Beta-gal/glucu_dom_sf"/>
</dbReference>
<evidence type="ECO:0000259" key="7">
    <source>
        <dbReference type="Pfam" id="PF00703"/>
    </source>
</evidence>
<dbReference type="SUPFAM" id="SSF49303">
    <property type="entry name" value="beta-Galactosidase/glucuronidase domain"/>
    <property type="match status" value="2"/>
</dbReference>
<feature type="domain" description="Beta-mannosidase-like galactose-binding" evidence="8">
    <location>
        <begin position="38"/>
        <end position="192"/>
    </location>
</feature>
<feature type="region of interest" description="Disordered" evidence="6">
    <location>
        <begin position="496"/>
        <end position="516"/>
    </location>
</feature>
<name>A0ABX5ECM5_9MICO</name>
<dbReference type="EMBL" id="PVTX01000009">
    <property type="protein sequence ID" value="PRZ04822.1"/>
    <property type="molecule type" value="Genomic_DNA"/>
</dbReference>
<dbReference type="SUPFAM" id="SSF49785">
    <property type="entry name" value="Galactose-binding domain-like"/>
    <property type="match status" value="1"/>
</dbReference>
<keyword evidence="10" id="KW-1185">Reference proteome</keyword>
<dbReference type="InterPro" id="IPR013783">
    <property type="entry name" value="Ig-like_fold"/>
</dbReference>
<dbReference type="InterPro" id="IPR050887">
    <property type="entry name" value="Beta-mannosidase_GH2"/>
</dbReference>
<feature type="domain" description="Glycoside hydrolase family 2 immunoglobulin-like beta-sandwich" evidence="7">
    <location>
        <begin position="260"/>
        <end position="326"/>
    </location>
</feature>
<organism evidence="9 10">
    <name type="scientific">Isoptericola halotolerans</name>
    <dbReference type="NCBI Taxonomy" id="300560"/>
    <lineage>
        <taxon>Bacteria</taxon>
        <taxon>Bacillati</taxon>
        <taxon>Actinomycetota</taxon>
        <taxon>Actinomycetes</taxon>
        <taxon>Micrococcales</taxon>
        <taxon>Promicromonosporaceae</taxon>
        <taxon>Isoptericola</taxon>
    </lineage>
</organism>
<dbReference type="Pfam" id="PF22666">
    <property type="entry name" value="Glyco_hydro_2_N2"/>
    <property type="match status" value="1"/>
</dbReference>
<dbReference type="Proteomes" id="UP000239895">
    <property type="component" value="Unassembled WGS sequence"/>
</dbReference>
<reference evidence="9 10" key="1">
    <citation type="submission" date="2018-03" db="EMBL/GenBank/DDBJ databases">
        <title>Comparative analysis of microorganisms from saline springs in Andes Mountain Range, Colombia.</title>
        <authorList>
            <person name="Rubin E."/>
        </authorList>
    </citation>
    <scope>NUCLEOTIDE SEQUENCE [LARGE SCALE GENOMIC DNA]</scope>
    <source>
        <strain evidence="9 10">CG 23</strain>
    </source>
</reference>